<dbReference type="EMBL" id="KK121347">
    <property type="protein sequence ID" value="KFM80272.1"/>
    <property type="molecule type" value="Genomic_DNA"/>
</dbReference>
<protein>
    <submittedName>
        <fullName evidence="1">Uncharacterized protein</fullName>
    </submittedName>
</protein>
<dbReference type="AlphaFoldDB" id="A0A087USD3"/>
<organism evidence="1 2">
    <name type="scientific">Stegodyphus mimosarum</name>
    <name type="common">African social velvet spider</name>
    <dbReference type="NCBI Taxonomy" id="407821"/>
    <lineage>
        <taxon>Eukaryota</taxon>
        <taxon>Metazoa</taxon>
        <taxon>Ecdysozoa</taxon>
        <taxon>Arthropoda</taxon>
        <taxon>Chelicerata</taxon>
        <taxon>Arachnida</taxon>
        <taxon>Araneae</taxon>
        <taxon>Araneomorphae</taxon>
        <taxon>Entelegynae</taxon>
        <taxon>Eresoidea</taxon>
        <taxon>Eresidae</taxon>
        <taxon>Stegodyphus</taxon>
    </lineage>
</organism>
<sequence>MSNSLANWNYYRWATLRMFKRLHLLPVILCWCLTLPTKTTKYIHPFEPPTFDIYTDDCRKDEQ</sequence>
<evidence type="ECO:0000313" key="2">
    <source>
        <dbReference type="Proteomes" id="UP000054359"/>
    </source>
</evidence>
<accession>A0A087USD3</accession>
<name>A0A087USD3_STEMI</name>
<gene>
    <name evidence="1" type="ORF">X975_06442</name>
</gene>
<proteinExistence type="predicted"/>
<evidence type="ECO:0000313" key="1">
    <source>
        <dbReference type="EMBL" id="KFM80272.1"/>
    </source>
</evidence>
<keyword evidence="2" id="KW-1185">Reference proteome</keyword>
<dbReference type="Proteomes" id="UP000054359">
    <property type="component" value="Unassembled WGS sequence"/>
</dbReference>
<feature type="non-terminal residue" evidence="1">
    <location>
        <position position="63"/>
    </location>
</feature>
<reference evidence="1 2" key="1">
    <citation type="submission" date="2013-11" db="EMBL/GenBank/DDBJ databases">
        <title>Genome sequencing of Stegodyphus mimosarum.</title>
        <authorList>
            <person name="Bechsgaard J."/>
        </authorList>
    </citation>
    <scope>NUCLEOTIDE SEQUENCE [LARGE SCALE GENOMIC DNA]</scope>
</reference>